<dbReference type="KEGG" id="aol:S58_28430"/>
<dbReference type="EMBL" id="AP012603">
    <property type="protein sequence ID" value="BAM88844.1"/>
    <property type="molecule type" value="Genomic_DNA"/>
</dbReference>
<gene>
    <name evidence="2" type="ORF">S58_28430</name>
</gene>
<dbReference type="Proteomes" id="UP000011841">
    <property type="component" value="Chromosome"/>
</dbReference>
<protein>
    <submittedName>
        <fullName evidence="2">Uncharacterized protein</fullName>
    </submittedName>
</protein>
<dbReference type="AlphaFoldDB" id="M4Z662"/>
<dbReference type="OrthoDB" id="8243060at2"/>
<accession>M4Z662</accession>
<organism evidence="2 3">
    <name type="scientific">Bradyrhizobium oligotrophicum S58</name>
    <dbReference type="NCBI Taxonomy" id="1245469"/>
    <lineage>
        <taxon>Bacteria</taxon>
        <taxon>Pseudomonadati</taxon>
        <taxon>Pseudomonadota</taxon>
        <taxon>Alphaproteobacteria</taxon>
        <taxon>Hyphomicrobiales</taxon>
        <taxon>Nitrobacteraceae</taxon>
        <taxon>Bradyrhizobium</taxon>
    </lineage>
</organism>
<name>M4Z662_9BRAD</name>
<evidence type="ECO:0000313" key="3">
    <source>
        <dbReference type="Proteomes" id="UP000011841"/>
    </source>
</evidence>
<sequence>MDIGGGGPLNAVMKSLNKIRATKSRFRRLASGNSSQSALLSQIELCDILLNEIRSISSCVEKRAEKSGAPSRRPMANRRHRGTAHLVAPRRPAPGRTKQRK</sequence>
<proteinExistence type="predicted"/>
<reference evidence="2 3" key="1">
    <citation type="journal article" date="2013" name="Appl. Environ. Microbiol.">
        <title>Genome analysis suggests that the soil oligotrophic bacterium Agromonas oligotrophica (Bradyrhizobium oligotrophicum) is a nitrogen-fixing symbiont of Aeschynomene indica.</title>
        <authorList>
            <person name="Okubo T."/>
            <person name="Fukushima S."/>
            <person name="Itakura M."/>
            <person name="Oshima K."/>
            <person name="Longtonglang A."/>
            <person name="Teaumroong N."/>
            <person name="Mitsui H."/>
            <person name="Hattori M."/>
            <person name="Hattori R."/>
            <person name="Hattori T."/>
            <person name="Minamisawa K."/>
        </authorList>
    </citation>
    <scope>NUCLEOTIDE SEQUENCE [LARGE SCALE GENOMIC DNA]</scope>
    <source>
        <strain evidence="2 3">S58</strain>
    </source>
</reference>
<evidence type="ECO:0000313" key="2">
    <source>
        <dbReference type="EMBL" id="BAM88844.1"/>
    </source>
</evidence>
<feature type="region of interest" description="Disordered" evidence="1">
    <location>
        <begin position="63"/>
        <end position="101"/>
    </location>
</feature>
<evidence type="ECO:0000256" key="1">
    <source>
        <dbReference type="SAM" id="MobiDB-lite"/>
    </source>
</evidence>
<keyword evidence="3" id="KW-1185">Reference proteome</keyword>
<dbReference type="HOGENOM" id="CLU_2286076_0_0_5"/>